<evidence type="ECO:0000313" key="4">
    <source>
        <dbReference type="EMBL" id="MDG3003597.1"/>
    </source>
</evidence>
<sequence>MSTRRQILTSALAGAAAAALAPRLTAATDDERPLPRNEPSTSGRYRPRERFGLGGVAIGNAFRPTTDAMSEATMRAAWDGGVRHFDTSPWYGLGLSERRFGQFLHAQARDSFVISTKVGRLLKPDETFKKPLLWKDYPPFRYEYDYSAAGTRRSIEDSLNRLGLGRLDIVYIHDLSPDNADMGAEWTSYFDVAMKGAAKELTKMRDEGVIRAWGFGVNTIEPCLRALKESDPDIFLSATQYSLIHHEDDLHTLFPACEERGVSIVVGAPLNSGFLAGVDRYNYSEDLPEKFVKKRAKLREVAGRHGVDLRTAALQFCAAPKVVSSVIPGARSPEQARQNIASMKVRIPDDFWAELKHEKLIAADAPTPKAAS</sequence>
<dbReference type="PROSITE" id="PS51318">
    <property type="entry name" value="TAT"/>
    <property type="match status" value="1"/>
</dbReference>
<keyword evidence="5" id="KW-1185">Reference proteome</keyword>
<feature type="region of interest" description="Disordered" evidence="1">
    <location>
        <begin position="24"/>
        <end position="49"/>
    </location>
</feature>
<dbReference type="InterPro" id="IPR036812">
    <property type="entry name" value="NAD(P)_OxRdtase_dom_sf"/>
</dbReference>
<dbReference type="SUPFAM" id="SSF51430">
    <property type="entry name" value="NAD(P)-linked oxidoreductase"/>
    <property type="match status" value="1"/>
</dbReference>
<name>A0ABT6F7N7_9BACT</name>
<evidence type="ECO:0000259" key="3">
    <source>
        <dbReference type="Pfam" id="PF00248"/>
    </source>
</evidence>
<reference evidence="4 5" key="1">
    <citation type="submission" date="2023-03" db="EMBL/GenBank/DDBJ databases">
        <title>Paludisphaera mucosa sp. nov. a novel planctomycete from northern fen.</title>
        <authorList>
            <person name="Ivanova A."/>
        </authorList>
    </citation>
    <scope>NUCLEOTIDE SEQUENCE [LARGE SCALE GENOMIC DNA]</scope>
    <source>
        <strain evidence="4 5">Pla2</strain>
    </source>
</reference>
<feature type="chain" id="PRO_5046193520" evidence="2">
    <location>
        <begin position="27"/>
        <end position="372"/>
    </location>
</feature>
<dbReference type="EMBL" id="JARRAG010000001">
    <property type="protein sequence ID" value="MDG3003597.1"/>
    <property type="molecule type" value="Genomic_DNA"/>
</dbReference>
<organism evidence="4 5">
    <name type="scientific">Paludisphaera mucosa</name>
    <dbReference type="NCBI Taxonomy" id="3030827"/>
    <lineage>
        <taxon>Bacteria</taxon>
        <taxon>Pseudomonadati</taxon>
        <taxon>Planctomycetota</taxon>
        <taxon>Planctomycetia</taxon>
        <taxon>Isosphaerales</taxon>
        <taxon>Isosphaeraceae</taxon>
        <taxon>Paludisphaera</taxon>
    </lineage>
</organism>
<dbReference type="Proteomes" id="UP001216907">
    <property type="component" value="Unassembled WGS sequence"/>
</dbReference>
<dbReference type="InterPro" id="IPR020471">
    <property type="entry name" value="AKR"/>
</dbReference>
<dbReference type="InterPro" id="IPR006311">
    <property type="entry name" value="TAT_signal"/>
</dbReference>
<protein>
    <submittedName>
        <fullName evidence="4">Aldo/keto reductase</fullName>
    </submittedName>
</protein>
<dbReference type="Pfam" id="PF00248">
    <property type="entry name" value="Aldo_ket_red"/>
    <property type="match status" value="1"/>
</dbReference>
<dbReference type="RefSeq" id="WP_277859947.1">
    <property type="nucleotide sequence ID" value="NZ_JARRAG010000001.1"/>
</dbReference>
<dbReference type="InterPro" id="IPR023210">
    <property type="entry name" value="NADP_OxRdtase_dom"/>
</dbReference>
<keyword evidence="2" id="KW-0732">Signal</keyword>
<comment type="caution">
    <text evidence="4">The sequence shown here is derived from an EMBL/GenBank/DDBJ whole genome shotgun (WGS) entry which is preliminary data.</text>
</comment>
<dbReference type="PANTHER" id="PTHR42686:SF1">
    <property type="entry name" value="GH17980P-RELATED"/>
    <property type="match status" value="1"/>
</dbReference>
<dbReference type="CDD" id="cd19152">
    <property type="entry name" value="AKR_AKR15A"/>
    <property type="match status" value="1"/>
</dbReference>
<proteinExistence type="predicted"/>
<evidence type="ECO:0000313" key="5">
    <source>
        <dbReference type="Proteomes" id="UP001216907"/>
    </source>
</evidence>
<gene>
    <name evidence="4" type="ORF">PZE19_07445</name>
</gene>
<feature type="signal peptide" evidence="2">
    <location>
        <begin position="1"/>
        <end position="26"/>
    </location>
</feature>
<feature type="domain" description="NADP-dependent oxidoreductase" evidence="3">
    <location>
        <begin position="52"/>
        <end position="356"/>
    </location>
</feature>
<evidence type="ECO:0000256" key="2">
    <source>
        <dbReference type="SAM" id="SignalP"/>
    </source>
</evidence>
<dbReference type="PANTHER" id="PTHR42686">
    <property type="entry name" value="GH17980P-RELATED"/>
    <property type="match status" value="1"/>
</dbReference>
<evidence type="ECO:0000256" key="1">
    <source>
        <dbReference type="SAM" id="MobiDB-lite"/>
    </source>
</evidence>
<dbReference type="Gene3D" id="3.20.20.100">
    <property type="entry name" value="NADP-dependent oxidoreductase domain"/>
    <property type="match status" value="1"/>
</dbReference>
<accession>A0ABT6F7N7</accession>